<dbReference type="AlphaFoldDB" id="A0A453NF19"/>
<reference evidence="2" key="2">
    <citation type="journal article" date="2017" name="Nat. Plants">
        <title>The Aegilops tauschii genome reveals multiple impacts of transposons.</title>
        <authorList>
            <person name="Zhao G."/>
            <person name="Zou C."/>
            <person name="Li K."/>
            <person name="Wang K."/>
            <person name="Li T."/>
            <person name="Gao L."/>
            <person name="Zhang X."/>
            <person name="Wang H."/>
            <person name="Yang Z."/>
            <person name="Liu X."/>
            <person name="Jiang W."/>
            <person name="Mao L."/>
            <person name="Kong X."/>
            <person name="Jiao Y."/>
            <person name="Jia J."/>
        </authorList>
    </citation>
    <scope>NUCLEOTIDE SEQUENCE [LARGE SCALE GENOMIC DNA]</scope>
    <source>
        <strain evidence="2">cv. AL8/78</strain>
    </source>
</reference>
<reference evidence="1" key="3">
    <citation type="journal article" date="2017" name="Nature">
        <title>Genome sequence of the progenitor of the wheat D genome Aegilops tauschii.</title>
        <authorList>
            <person name="Luo M.C."/>
            <person name="Gu Y.Q."/>
            <person name="Puiu D."/>
            <person name="Wang H."/>
            <person name="Twardziok S.O."/>
            <person name="Deal K.R."/>
            <person name="Huo N."/>
            <person name="Zhu T."/>
            <person name="Wang L."/>
            <person name="Wang Y."/>
            <person name="McGuire P.E."/>
            <person name="Liu S."/>
            <person name="Long H."/>
            <person name="Ramasamy R.K."/>
            <person name="Rodriguez J.C."/>
            <person name="Van S.L."/>
            <person name="Yuan L."/>
            <person name="Wang Z."/>
            <person name="Xia Z."/>
            <person name="Xiao L."/>
            <person name="Anderson O.D."/>
            <person name="Ouyang S."/>
            <person name="Liang Y."/>
            <person name="Zimin A.V."/>
            <person name="Pertea G."/>
            <person name="Qi P."/>
            <person name="Bennetzen J.L."/>
            <person name="Dai X."/>
            <person name="Dawson M.W."/>
            <person name="Muller H.G."/>
            <person name="Kugler K."/>
            <person name="Rivarola-Duarte L."/>
            <person name="Spannagl M."/>
            <person name="Mayer K.F.X."/>
            <person name="Lu F.H."/>
            <person name="Bevan M.W."/>
            <person name="Leroy P."/>
            <person name="Li P."/>
            <person name="You F.M."/>
            <person name="Sun Q."/>
            <person name="Liu Z."/>
            <person name="Lyons E."/>
            <person name="Wicker T."/>
            <person name="Salzberg S.L."/>
            <person name="Devos K.M."/>
            <person name="Dvorak J."/>
        </authorList>
    </citation>
    <scope>NUCLEOTIDE SEQUENCE [LARGE SCALE GENOMIC DNA]</scope>
    <source>
        <strain evidence="1">cv. AL8/78</strain>
    </source>
</reference>
<dbReference type="Proteomes" id="UP000015105">
    <property type="component" value="Chromosome 6D"/>
</dbReference>
<reference evidence="1" key="5">
    <citation type="journal article" date="2021" name="G3 (Bethesda)">
        <title>Aegilops tauschii genome assembly Aet v5.0 features greater sequence contiguity and improved annotation.</title>
        <authorList>
            <person name="Wang L."/>
            <person name="Zhu T."/>
            <person name="Rodriguez J.C."/>
            <person name="Deal K.R."/>
            <person name="Dubcovsky J."/>
            <person name="McGuire P.E."/>
            <person name="Lux T."/>
            <person name="Spannagl M."/>
            <person name="Mayer K.F.X."/>
            <person name="Baldrich P."/>
            <person name="Meyers B.C."/>
            <person name="Huo N."/>
            <person name="Gu Y.Q."/>
            <person name="Zhou H."/>
            <person name="Devos K.M."/>
            <person name="Bennetzen J.L."/>
            <person name="Unver T."/>
            <person name="Budak H."/>
            <person name="Gulick P.J."/>
            <person name="Galiba G."/>
            <person name="Kalapos B."/>
            <person name="Nelson D.R."/>
            <person name="Li P."/>
            <person name="You F.M."/>
            <person name="Luo M.C."/>
            <person name="Dvorak J."/>
        </authorList>
    </citation>
    <scope>NUCLEOTIDE SEQUENCE [LARGE SCALE GENOMIC DNA]</scope>
    <source>
        <strain evidence="1">cv. AL8/78</strain>
    </source>
</reference>
<evidence type="ECO:0000313" key="2">
    <source>
        <dbReference type="Proteomes" id="UP000015105"/>
    </source>
</evidence>
<proteinExistence type="predicted"/>
<reference evidence="1" key="4">
    <citation type="submission" date="2019-03" db="UniProtKB">
        <authorList>
            <consortium name="EnsemblPlants"/>
        </authorList>
    </citation>
    <scope>IDENTIFICATION</scope>
</reference>
<sequence>MWFIVESLQRLTFRNGGSIRHIAMVKIQMSIHAVHVTHYDSNT</sequence>
<evidence type="ECO:0000313" key="1">
    <source>
        <dbReference type="EnsemblPlants" id="AET6Gv20355100.6"/>
    </source>
</evidence>
<accession>A0A453NF19</accession>
<dbReference type="EnsemblPlants" id="AET6Gv20355100.6">
    <property type="protein sequence ID" value="AET6Gv20355100.6"/>
    <property type="gene ID" value="AET6Gv20355100"/>
</dbReference>
<organism evidence="1 2">
    <name type="scientific">Aegilops tauschii subsp. strangulata</name>
    <name type="common">Goatgrass</name>
    <dbReference type="NCBI Taxonomy" id="200361"/>
    <lineage>
        <taxon>Eukaryota</taxon>
        <taxon>Viridiplantae</taxon>
        <taxon>Streptophyta</taxon>
        <taxon>Embryophyta</taxon>
        <taxon>Tracheophyta</taxon>
        <taxon>Spermatophyta</taxon>
        <taxon>Magnoliopsida</taxon>
        <taxon>Liliopsida</taxon>
        <taxon>Poales</taxon>
        <taxon>Poaceae</taxon>
        <taxon>BOP clade</taxon>
        <taxon>Pooideae</taxon>
        <taxon>Triticodae</taxon>
        <taxon>Triticeae</taxon>
        <taxon>Triticinae</taxon>
        <taxon>Aegilops</taxon>
    </lineage>
</organism>
<keyword evidence="2" id="KW-1185">Reference proteome</keyword>
<protein>
    <submittedName>
        <fullName evidence="1">Uncharacterized protein</fullName>
    </submittedName>
</protein>
<dbReference type="Gramene" id="AET6Gv20355100.6">
    <property type="protein sequence ID" value="AET6Gv20355100.6"/>
    <property type="gene ID" value="AET6Gv20355100"/>
</dbReference>
<reference evidence="2" key="1">
    <citation type="journal article" date="2014" name="Science">
        <title>Ancient hybridizations among the ancestral genomes of bread wheat.</title>
        <authorList>
            <consortium name="International Wheat Genome Sequencing Consortium,"/>
            <person name="Marcussen T."/>
            <person name="Sandve S.R."/>
            <person name="Heier L."/>
            <person name="Spannagl M."/>
            <person name="Pfeifer M."/>
            <person name="Jakobsen K.S."/>
            <person name="Wulff B.B."/>
            <person name="Steuernagel B."/>
            <person name="Mayer K.F."/>
            <person name="Olsen O.A."/>
        </authorList>
    </citation>
    <scope>NUCLEOTIDE SEQUENCE [LARGE SCALE GENOMIC DNA]</scope>
    <source>
        <strain evidence="2">cv. AL8/78</strain>
    </source>
</reference>
<name>A0A453NF19_AEGTS</name>